<name>A0A975WCH3_9RHOB</name>
<dbReference type="PANTHER" id="PTHR46796">
    <property type="entry name" value="HTH-TYPE TRANSCRIPTIONAL ACTIVATOR RHAS-RELATED"/>
    <property type="match status" value="1"/>
</dbReference>
<gene>
    <name evidence="7" type="ORF">SAMN04487940_113115</name>
</gene>
<evidence type="ECO:0000256" key="2">
    <source>
        <dbReference type="ARBA" id="ARBA00023015"/>
    </source>
</evidence>
<evidence type="ECO:0000256" key="3">
    <source>
        <dbReference type="ARBA" id="ARBA00023125"/>
    </source>
</evidence>
<keyword evidence="1" id="KW-0963">Cytoplasm</keyword>
<dbReference type="Gene3D" id="1.10.10.60">
    <property type="entry name" value="Homeodomain-like"/>
    <property type="match status" value="1"/>
</dbReference>
<evidence type="ECO:0000313" key="7">
    <source>
        <dbReference type="EMBL" id="SEJ90953.1"/>
    </source>
</evidence>
<dbReference type="RefSeq" id="WP_074837622.1">
    <property type="nucleotide sequence ID" value="NZ_CATMKJ010000022.1"/>
</dbReference>
<dbReference type="InterPro" id="IPR037923">
    <property type="entry name" value="HTH-like"/>
</dbReference>
<dbReference type="InterPro" id="IPR050204">
    <property type="entry name" value="AraC_XylS_family_regulators"/>
</dbReference>
<dbReference type="Pfam" id="PF12833">
    <property type="entry name" value="HTH_18"/>
    <property type="match status" value="1"/>
</dbReference>
<dbReference type="GeneID" id="80819647"/>
<dbReference type="InterPro" id="IPR018062">
    <property type="entry name" value="HTH_AraC-typ_CS"/>
</dbReference>
<dbReference type="PROSITE" id="PS01124">
    <property type="entry name" value="HTH_ARAC_FAMILY_2"/>
    <property type="match status" value="1"/>
</dbReference>
<keyword evidence="5" id="KW-0804">Transcription</keyword>
<dbReference type="Pfam" id="PF12852">
    <property type="entry name" value="Cupin_6"/>
    <property type="match status" value="1"/>
</dbReference>
<feature type="domain" description="HTH araC/xylS-type" evidence="6">
    <location>
        <begin position="202"/>
        <end position="299"/>
    </location>
</feature>
<evidence type="ECO:0000256" key="5">
    <source>
        <dbReference type="ARBA" id="ARBA00023163"/>
    </source>
</evidence>
<dbReference type="PROSITE" id="PS00041">
    <property type="entry name" value="HTH_ARAC_FAMILY_1"/>
    <property type="match status" value="1"/>
</dbReference>
<dbReference type="PRINTS" id="PR00032">
    <property type="entry name" value="HTHARAC"/>
</dbReference>
<dbReference type="EMBL" id="FNYY01000013">
    <property type="protein sequence ID" value="SEJ90953.1"/>
    <property type="molecule type" value="Genomic_DNA"/>
</dbReference>
<evidence type="ECO:0000313" key="8">
    <source>
        <dbReference type="Proteomes" id="UP000182932"/>
    </source>
</evidence>
<dbReference type="AlphaFoldDB" id="A0A975WCH3"/>
<comment type="caution">
    <text evidence="7">The sequence shown here is derived from an EMBL/GenBank/DDBJ whole genome shotgun (WGS) entry which is preliminary data.</text>
</comment>
<dbReference type="GO" id="GO:0043565">
    <property type="term" value="F:sequence-specific DNA binding"/>
    <property type="evidence" value="ECO:0007669"/>
    <property type="project" value="InterPro"/>
</dbReference>
<reference evidence="7 8" key="1">
    <citation type="submission" date="2016-10" db="EMBL/GenBank/DDBJ databases">
        <authorList>
            <person name="Varghese N."/>
            <person name="Submissions S."/>
        </authorList>
    </citation>
    <scope>NUCLEOTIDE SEQUENCE [LARGE SCALE GENOMIC DNA]</scope>
    <source>
        <strain evidence="7 8">FF3</strain>
    </source>
</reference>
<evidence type="ECO:0000256" key="4">
    <source>
        <dbReference type="ARBA" id="ARBA00023159"/>
    </source>
</evidence>
<dbReference type="SUPFAM" id="SSF51215">
    <property type="entry name" value="Regulatory protein AraC"/>
    <property type="match status" value="1"/>
</dbReference>
<accession>A0A975WCH3</accession>
<evidence type="ECO:0000259" key="6">
    <source>
        <dbReference type="PROSITE" id="PS01124"/>
    </source>
</evidence>
<dbReference type="SMART" id="SM00342">
    <property type="entry name" value="HTH_ARAC"/>
    <property type="match status" value="1"/>
</dbReference>
<keyword evidence="2" id="KW-0805">Transcription regulation</keyword>
<keyword evidence="4" id="KW-0010">Activator</keyword>
<dbReference type="SUPFAM" id="SSF46689">
    <property type="entry name" value="Homeodomain-like"/>
    <property type="match status" value="2"/>
</dbReference>
<dbReference type="InterPro" id="IPR020449">
    <property type="entry name" value="Tscrpt_reg_AraC-type_HTH"/>
</dbReference>
<dbReference type="PANTHER" id="PTHR46796:SF13">
    <property type="entry name" value="HTH-TYPE TRANSCRIPTIONAL ACTIVATOR RHAS"/>
    <property type="match status" value="1"/>
</dbReference>
<keyword evidence="3 7" id="KW-0238">DNA-binding</keyword>
<dbReference type="InterPro" id="IPR018060">
    <property type="entry name" value="HTH_AraC"/>
</dbReference>
<keyword evidence="8" id="KW-1185">Reference proteome</keyword>
<dbReference type="Proteomes" id="UP000182932">
    <property type="component" value="Unassembled WGS sequence"/>
</dbReference>
<sequence length="299" mass="33208">MDRENLFRRLRVEVETYGFCEAHSGWRLRFEASEAASLHMCLSGRGRMRLSSGVGLPMRPGALVLLPADTEYGFEAGPEIVSECDAERAFPDNDESLKLYRAGDGDEDPLVVACGEIILANDEIADFLTWLDEPVIEEVPELIPSSHGLLTLFFELRDGREVSVAFLETLLKGLLIRALDIHPDLGGSVLVNLLDAADRRLARALELIVTHPSDAITIDMLTANAGMSRTLLFEQFKEAFGMSPMRFIYDLRLTRAAQMLSGGPGSVGEIARATGFRSRSHFNREFKRKYGQTPGRFRG</sequence>
<dbReference type="InterPro" id="IPR009057">
    <property type="entry name" value="Homeodomain-like_sf"/>
</dbReference>
<protein>
    <submittedName>
        <fullName evidence="7">AraC-type DNA-binding protein</fullName>
    </submittedName>
</protein>
<organism evidence="7 8">
    <name type="scientific">Marinovum algicola</name>
    <dbReference type="NCBI Taxonomy" id="42444"/>
    <lineage>
        <taxon>Bacteria</taxon>
        <taxon>Pseudomonadati</taxon>
        <taxon>Pseudomonadota</taxon>
        <taxon>Alphaproteobacteria</taxon>
        <taxon>Rhodobacterales</taxon>
        <taxon>Roseobacteraceae</taxon>
        <taxon>Marinovum</taxon>
    </lineage>
</organism>
<proteinExistence type="predicted"/>
<dbReference type="GO" id="GO:0003700">
    <property type="term" value="F:DNA-binding transcription factor activity"/>
    <property type="evidence" value="ECO:0007669"/>
    <property type="project" value="InterPro"/>
</dbReference>
<dbReference type="InterPro" id="IPR032783">
    <property type="entry name" value="AraC_lig"/>
</dbReference>
<evidence type="ECO:0000256" key="1">
    <source>
        <dbReference type="ARBA" id="ARBA00022490"/>
    </source>
</evidence>